<dbReference type="SUPFAM" id="SSF55961">
    <property type="entry name" value="Bet v1-like"/>
    <property type="match status" value="1"/>
</dbReference>
<dbReference type="AlphaFoldDB" id="A0A5C6RMC8"/>
<organism evidence="2 3">
    <name type="scientific">Phaeodactylibacter luteus</name>
    <dbReference type="NCBI Taxonomy" id="1564516"/>
    <lineage>
        <taxon>Bacteria</taxon>
        <taxon>Pseudomonadati</taxon>
        <taxon>Bacteroidota</taxon>
        <taxon>Saprospiria</taxon>
        <taxon>Saprospirales</taxon>
        <taxon>Haliscomenobacteraceae</taxon>
        <taxon>Phaeodactylibacter</taxon>
    </lineage>
</organism>
<dbReference type="EMBL" id="VOOR01000019">
    <property type="protein sequence ID" value="TXB63115.1"/>
    <property type="molecule type" value="Genomic_DNA"/>
</dbReference>
<dbReference type="RefSeq" id="WP_147167518.1">
    <property type="nucleotide sequence ID" value="NZ_VOOR01000019.1"/>
</dbReference>
<evidence type="ECO:0000313" key="2">
    <source>
        <dbReference type="EMBL" id="TXB63115.1"/>
    </source>
</evidence>
<reference evidence="2 3" key="1">
    <citation type="submission" date="2019-08" db="EMBL/GenBank/DDBJ databases">
        <title>Genome of Phaeodactylibacter luteus.</title>
        <authorList>
            <person name="Bowman J.P."/>
        </authorList>
    </citation>
    <scope>NUCLEOTIDE SEQUENCE [LARGE SCALE GENOMIC DNA]</scope>
    <source>
        <strain evidence="2 3">KCTC 42180</strain>
    </source>
</reference>
<dbReference type="Proteomes" id="UP000321580">
    <property type="component" value="Unassembled WGS sequence"/>
</dbReference>
<dbReference type="Pfam" id="PF19569">
    <property type="entry name" value="START_2"/>
    <property type="match status" value="1"/>
</dbReference>
<feature type="domain" description="START-like" evidence="1">
    <location>
        <begin position="2"/>
        <end position="125"/>
    </location>
</feature>
<comment type="caution">
    <text evidence="2">The sequence shown here is derived from an EMBL/GenBank/DDBJ whole genome shotgun (WGS) entry which is preliminary data.</text>
</comment>
<protein>
    <submittedName>
        <fullName evidence="2">SRPBCC domain-containing protein</fullName>
    </submittedName>
</protein>
<keyword evidence="3" id="KW-1185">Reference proteome</keyword>
<dbReference type="Gene3D" id="3.30.530.20">
    <property type="match status" value="1"/>
</dbReference>
<evidence type="ECO:0000313" key="3">
    <source>
        <dbReference type="Proteomes" id="UP000321580"/>
    </source>
</evidence>
<sequence length="126" mass="14932">MERVKFTQEFLFKASPAIVYKFFTTPSCLVRWFCDQVDIQGDSFTFYWQGAAEEAELVDDIEEERLRFHWLDADDDTEYLEFEISKSPVTGDTILLITDFCDEDEVDDQKQLWRSQMDELRKEMGG</sequence>
<proteinExistence type="predicted"/>
<dbReference type="CDD" id="cd07814">
    <property type="entry name" value="SRPBCC_CalC_Aha1-like"/>
    <property type="match status" value="1"/>
</dbReference>
<dbReference type="InterPro" id="IPR045736">
    <property type="entry name" value="START_2"/>
</dbReference>
<gene>
    <name evidence="2" type="ORF">FRY97_10680</name>
</gene>
<accession>A0A5C6RMC8</accession>
<dbReference type="InterPro" id="IPR023393">
    <property type="entry name" value="START-like_dom_sf"/>
</dbReference>
<dbReference type="OrthoDB" id="667567at2"/>
<evidence type="ECO:0000259" key="1">
    <source>
        <dbReference type="Pfam" id="PF19569"/>
    </source>
</evidence>
<name>A0A5C6RMC8_9BACT</name>